<dbReference type="RefSeq" id="WP_338178866.1">
    <property type="nucleotide sequence ID" value="NZ_JAEKNQ010000033.1"/>
</dbReference>
<organism evidence="1 2">
    <name type="scientific">Candidatus Dormiibacter inghamiae</name>
    <dbReference type="NCBI Taxonomy" id="3127013"/>
    <lineage>
        <taxon>Bacteria</taxon>
        <taxon>Bacillati</taxon>
        <taxon>Candidatus Dormiibacterota</taxon>
        <taxon>Candidatus Dormibacteria</taxon>
        <taxon>Candidatus Dormibacterales</taxon>
        <taxon>Candidatus Dormibacteraceae</taxon>
        <taxon>Candidatus Dormiibacter</taxon>
    </lineage>
</organism>
<comment type="caution">
    <text evidence="1">The sequence shown here is derived from an EMBL/GenBank/DDBJ whole genome shotgun (WGS) entry which is preliminary data.</text>
</comment>
<gene>
    <name evidence="1" type="ORF">JF888_08530</name>
</gene>
<name>A0A934N740_9BACT</name>
<sequence length="96" mass="10481">MVIGVLRFTVHLPESASLKDKRQVVGGLLARIRTRFRVAAAEVDELDRWQVAALAVACVSNDGRHADQVLAGVLAYVEENARDVLVSSVSTQLLRL</sequence>
<dbReference type="Proteomes" id="UP000620075">
    <property type="component" value="Unassembled WGS sequence"/>
</dbReference>
<protein>
    <submittedName>
        <fullName evidence="1">DUF503 domain-containing protein</fullName>
    </submittedName>
</protein>
<dbReference type="InterPro" id="IPR036746">
    <property type="entry name" value="TT1725-like_sf"/>
</dbReference>
<dbReference type="SUPFAM" id="SSF103007">
    <property type="entry name" value="Hypothetical protein TT1725"/>
    <property type="match status" value="1"/>
</dbReference>
<dbReference type="Pfam" id="PF04456">
    <property type="entry name" value="DUF503"/>
    <property type="match status" value="1"/>
</dbReference>
<dbReference type="EMBL" id="JAEKNQ010000033">
    <property type="protein sequence ID" value="MBJ7603215.1"/>
    <property type="molecule type" value="Genomic_DNA"/>
</dbReference>
<dbReference type="PANTHER" id="PTHR36441">
    <property type="entry name" value="HYPOTHETICAL CYTOSOLIC PROTEIN"/>
    <property type="match status" value="1"/>
</dbReference>
<evidence type="ECO:0000313" key="2">
    <source>
        <dbReference type="Proteomes" id="UP000620075"/>
    </source>
</evidence>
<reference evidence="1 2" key="1">
    <citation type="submission" date="2020-10" db="EMBL/GenBank/DDBJ databases">
        <title>Ca. Dormibacterota MAGs.</title>
        <authorList>
            <person name="Montgomery K."/>
        </authorList>
    </citation>
    <scope>NUCLEOTIDE SEQUENCE [LARGE SCALE GENOMIC DNA]</scope>
    <source>
        <strain evidence="1">SC8811_S16_3</strain>
    </source>
</reference>
<proteinExistence type="predicted"/>
<accession>A0A934N740</accession>
<dbReference type="Gene3D" id="3.30.70.1120">
    <property type="entry name" value="TT1725-like"/>
    <property type="match status" value="1"/>
</dbReference>
<dbReference type="InterPro" id="IPR007546">
    <property type="entry name" value="DUF503"/>
</dbReference>
<dbReference type="PANTHER" id="PTHR36441:SF1">
    <property type="entry name" value="DUF503 DOMAIN-CONTAINING PROTEIN"/>
    <property type="match status" value="1"/>
</dbReference>
<dbReference type="AlphaFoldDB" id="A0A934N740"/>
<evidence type="ECO:0000313" key="1">
    <source>
        <dbReference type="EMBL" id="MBJ7603215.1"/>
    </source>
</evidence>